<organism evidence="1 2">
    <name type="scientific">Oryzias latipes</name>
    <name type="common">Japanese rice fish</name>
    <name type="synonym">Japanese killifish</name>
    <dbReference type="NCBI Taxonomy" id="8090"/>
    <lineage>
        <taxon>Eukaryota</taxon>
        <taxon>Metazoa</taxon>
        <taxon>Chordata</taxon>
        <taxon>Craniata</taxon>
        <taxon>Vertebrata</taxon>
        <taxon>Euteleostomi</taxon>
        <taxon>Actinopterygii</taxon>
        <taxon>Neopterygii</taxon>
        <taxon>Teleostei</taxon>
        <taxon>Neoteleostei</taxon>
        <taxon>Acanthomorphata</taxon>
        <taxon>Ovalentaria</taxon>
        <taxon>Atherinomorphae</taxon>
        <taxon>Beloniformes</taxon>
        <taxon>Adrianichthyidae</taxon>
        <taxon>Oryziinae</taxon>
        <taxon>Oryzias</taxon>
    </lineage>
</organism>
<dbReference type="Ensembl" id="ENSORLT00020024134.1">
    <property type="protein sequence ID" value="ENSORLP00020031790.1"/>
    <property type="gene ID" value="ENSORLG00020017006.1"/>
</dbReference>
<protein>
    <submittedName>
        <fullName evidence="1">C19h1orf109 homolog (H. sapiens)</fullName>
    </submittedName>
</protein>
<sequence>MYVCVYVDSKRRARKNTIFQNQVPFLKSYCISGAPYFQGSVKAAYVISLHRKYFLVLSRKVVQKRAEVFRLGQNYIYSPIQARAEAEGMSDMSRPALSALHQAFRNSFAALESNQRLWGSELAECSPLLGSLGNLAEQMRALSNVRVSSTPLGTFPKLEERLRFKLQEAADTVLEKLNEKMCRLQSARDTISNQVRSVVQLYEQNATSLDLQAVTERSAVTPSVADMLEWLQDAERHYRQQFLQRKVLLQTLRPNDLALLESLPERWKSLESPDGEQRITGNINCPKLETRAPPTLRCGTLVSCRNTLQSVIFPGAAVKTEEQNWNQNLLSRRTEVNDADTERKTRDLKTLHQIVFIVY</sequence>
<evidence type="ECO:0000313" key="1">
    <source>
        <dbReference type="Ensembl" id="ENSORLP00020031790.1"/>
    </source>
</evidence>
<dbReference type="Proteomes" id="UP000265180">
    <property type="component" value="Chromosome 11"/>
</dbReference>
<accession>A0A3P9MG37</accession>
<name>A0A3P9MG37_ORYLA</name>
<evidence type="ECO:0000313" key="2">
    <source>
        <dbReference type="Proteomes" id="UP000265180"/>
    </source>
</evidence>
<dbReference type="AlphaFoldDB" id="A0A3P9MG37"/>
<reference evidence="1" key="4">
    <citation type="submission" date="2025-09" db="UniProtKB">
        <authorList>
            <consortium name="Ensembl"/>
        </authorList>
    </citation>
    <scope>IDENTIFICATION</scope>
    <source>
        <strain evidence="1">HNI</strain>
    </source>
</reference>
<reference evidence="1 2" key="2">
    <citation type="submission" date="2017-04" db="EMBL/GenBank/DDBJ databases">
        <title>CpG methylation of centromeres and impact of large insertions on vertebrate speciation.</title>
        <authorList>
            <person name="Ichikawa K."/>
            <person name="Yoshimura J."/>
            <person name="Morishita S."/>
        </authorList>
    </citation>
    <scope>NUCLEOTIDE SEQUENCE</scope>
    <source>
        <strain evidence="1 2">HNI</strain>
    </source>
</reference>
<proteinExistence type="predicted"/>
<dbReference type="PANTHER" id="PTHR16234">
    <property type="entry name" value="SIMILAR TO HYPOTHETICAL PROTEIN FLJ20508"/>
    <property type="match status" value="1"/>
</dbReference>
<reference evidence="1" key="3">
    <citation type="submission" date="2025-08" db="UniProtKB">
        <authorList>
            <consortium name="Ensembl"/>
        </authorList>
    </citation>
    <scope>IDENTIFICATION</scope>
    <source>
        <strain evidence="1">HNI</strain>
    </source>
</reference>
<reference key="1">
    <citation type="journal article" date="2007" name="Nature">
        <title>The medaka draft genome and insights into vertebrate genome evolution.</title>
        <authorList>
            <person name="Kasahara M."/>
            <person name="Naruse K."/>
            <person name="Sasaki S."/>
            <person name="Nakatani Y."/>
            <person name="Qu W."/>
            <person name="Ahsan B."/>
            <person name="Yamada T."/>
            <person name="Nagayasu Y."/>
            <person name="Doi K."/>
            <person name="Kasai Y."/>
            <person name="Jindo T."/>
            <person name="Kobayashi D."/>
            <person name="Shimada A."/>
            <person name="Toyoda A."/>
            <person name="Kuroki Y."/>
            <person name="Fujiyama A."/>
            <person name="Sasaki T."/>
            <person name="Shimizu A."/>
            <person name="Asakawa S."/>
            <person name="Shimizu N."/>
            <person name="Hashimoto S."/>
            <person name="Yang J."/>
            <person name="Lee Y."/>
            <person name="Matsushima K."/>
            <person name="Sugano S."/>
            <person name="Sakaizumi M."/>
            <person name="Narita T."/>
            <person name="Ohishi K."/>
            <person name="Haga S."/>
            <person name="Ohta F."/>
            <person name="Nomoto H."/>
            <person name="Nogata K."/>
            <person name="Morishita T."/>
            <person name="Endo T."/>
            <person name="Shin-I T."/>
            <person name="Takeda H."/>
            <person name="Morishita S."/>
            <person name="Kohara Y."/>
        </authorList>
    </citation>
    <scope>NUCLEOTIDE SEQUENCE [LARGE SCALE GENOMIC DNA]</scope>
    <source>
        <strain>Hd-rR</strain>
    </source>
</reference>
<dbReference type="Pfam" id="PF15011">
    <property type="entry name" value="CA109-like"/>
    <property type="match status" value="1"/>
</dbReference>
<dbReference type="InterPro" id="IPR029159">
    <property type="entry name" value="CA109-like"/>
</dbReference>
<dbReference type="PANTHER" id="PTHR16234:SF5">
    <property type="entry name" value="AFG2-INTERACTING RIBOSOME MATURATION FACTOR"/>
    <property type="match status" value="1"/>
</dbReference>